<comment type="similarity">
    <text evidence="3">Belongs to the methyltransferase superfamily. EgtD family.</text>
</comment>
<evidence type="ECO:0000256" key="1">
    <source>
        <dbReference type="ARBA" id="ARBA00022603"/>
    </source>
</evidence>
<dbReference type="GO" id="GO:0032259">
    <property type="term" value="P:methylation"/>
    <property type="evidence" value="ECO:0007669"/>
    <property type="project" value="UniProtKB-KW"/>
</dbReference>
<organism evidence="5 6">
    <name type="scientific">Allonocardiopsis opalescens</name>
    <dbReference type="NCBI Taxonomy" id="1144618"/>
    <lineage>
        <taxon>Bacteria</taxon>
        <taxon>Bacillati</taxon>
        <taxon>Actinomycetota</taxon>
        <taxon>Actinomycetes</taxon>
        <taxon>Streptosporangiales</taxon>
        <taxon>Allonocardiopsis</taxon>
    </lineage>
</organism>
<evidence type="ECO:0000256" key="3">
    <source>
        <dbReference type="HAMAP-Rule" id="MF_02037"/>
    </source>
</evidence>
<dbReference type="InterPro" id="IPR029063">
    <property type="entry name" value="SAM-dependent_MTases_sf"/>
</dbReference>
<comment type="caution">
    <text evidence="5">The sequence shown here is derived from an EMBL/GenBank/DDBJ whole genome shotgun (WGS) entry which is preliminary data.</text>
</comment>
<dbReference type="PANTHER" id="PTHR43397">
    <property type="entry name" value="ERGOTHIONEINE BIOSYNTHESIS PROTEIN 1"/>
    <property type="match status" value="1"/>
</dbReference>
<dbReference type="AlphaFoldDB" id="A0A2T0QEE0"/>
<reference evidence="5 6" key="1">
    <citation type="submission" date="2018-03" db="EMBL/GenBank/DDBJ databases">
        <title>Genomic Encyclopedia of Archaeal and Bacterial Type Strains, Phase II (KMG-II): from individual species to whole genera.</title>
        <authorList>
            <person name="Goeker M."/>
        </authorList>
    </citation>
    <scope>NUCLEOTIDE SEQUENCE [LARGE SCALE GENOMIC DNA]</scope>
    <source>
        <strain evidence="5 6">DSM 45601</strain>
    </source>
</reference>
<dbReference type="OrthoDB" id="5289726at2"/>
<proteinExistence type="inferred from homology"/>
<dbReference type="PIRSF" id="PIRSF018005">
    <property type="entry name" value="UCP018005"/>
    <property type="match status" value="1"/>
</dbReference>
<feature type="binding site" evidence="3">
    <location>
        <position position="167"/>
    </location>
    <ligand>
        <name>L-histidine</name>
        <dbReference type="ChEBI" id="CHEBI:57595"/>
    </ligand>
</feature>
<dbReference type="InterPro" id="IPR017804">
    <property type="entry name" value="MeTrfase_EgtD-like"/>
</dbReference>
<dbReference type="SUPFAM" id="SSF53335">
    <property type="entry name" value="S-adenosyl-L-methionine-dependent methyltransferases"/>
    <property type="match status" value="1"/>
</dbReference>
<name>A0A2T0QEE0_9ACTN</name>
<evidence type="ECO:0000313" key="6">
    <source>
        <dbReference type="Proteomes" id="UP000237846"/>
    </source>
</evidence>
<keyword evidence="6" id="KW-1185">Reference proteome</keyword>
<feature type="binding site" evidence="3">
    <location>
        <position position="114"/>
    </location>
    <ligand>
        <name>S-adenosyl-L-methionine</name>
        <dbReference type="ChEBI" id="CHEBI:59789"/>
    </ligand>
</feature>
<dbReference type="HAMAP" id="MF_02037">
    <property type="entry name" value="EgtD"/>
    <property type="match status" value="1"/>
</dbReference>
<feature type="binding site" evidence="3">
    <location>
        <position position="207"/>
    </location>
    <ligand>
        <name>L-histidine</name>
        <dbReference type="ChEBI" id="CHEBI:57595"/>
    </ligand>
</feature>
<evidence type="ECO:0000259" key="4">
    <source>
        <dbReference type="Pfam" id="PF10017"/>
    </source>
</evidence>
<keyword evidence="2 3" id="KW-0808">Transferase</keyword>
<feature type="binding site" evidence="3">
    <location>
        <position position="57"/>
    </location>
    <ligand>
        <name>L-histidine</name>
        <dbReference type="ChEBI" id="CHEBI:57595"/>
    </ligand>
</feature>
<dbReference type="Gene3D" id="3.40.50.150">
    <property type="entry name" value="Vaccinia Virus protein VP39"/>
    <property type="match status" value="1"/>
</dbReference>
<accession>A0A2T0QEE0</accession>
<feature type="binding site" evidence="3">
    <location>
        <position position="93"/>
    </location>
    <ligand>
        <name>S-adenosyl-L-methionine</name>
        <dbReference type="ChEBI" id="CHEBI:59789"/>
    </ligand>
</feature>
<protein>
    <recommendedName>
        <fullName evidence="3">Histidine N-alpha-methyltransferase</fullName>
        <ecNumber evidence="3">2.1.1.44</ecNumber>
    </recommendedName>
    <alternativeName>
        <fullName evidence="3">Histidine trimethyltransferase</fullName>
    </alternativeName>
</protein>
<dbReference type="UniPathway" id="UPA01014"/>
<feature type="binding site" evidence="3">
    <location>
        <begin position="142"/>
        <end position="143"/>
    </location>
    <ligand>
        <name>S-adenosyl-L-methionine</name>
        <dbReference type="ChEBI" id="CHEBI:59789"/>
    </ligand>
</feature>
<comment type="subunit">
    <text evidence="3">Monomer.</text>
</comment>
<evidence type="ECO:0000313" key="5">
    <source>
        <dbReference type="EMBL" id="PRY02213.1"/>
    </source>
</evidence>
<dbReference type="Pfam" id="PF10017">
    <property type="entry name" value="Methyltransf_33"/>
    <property type="match status" value="1"/>
</dbReference>
<feature type="domain" description="Histidine-specific methyltransferase SAM-dependent" evidence="4">
    <location>
        <begin position="19"/>
        <end position="318"/>
    </location>
</feature>
<comment type="function">
    <text evidence="3">Catalyzes the SAM-dependent triple methylation of the alpha-amino group of histidine to form hercynine, a step in the biosynthesis pathway of ergothioneine.</text>
</comment>
<comment type="pathway">
    <text evidence="3">Amino-acid biosynthesis; ergothioneine biosynthesis.</text>
</comment>
<feature type="binding site" evidence="3">
    <location>
        <position position="87"/>
    </location>
    <ligand>
        <name>S-adenosyl-L-methionine</name>
        <dbReference type="ChEBI" id="CHEBI:59789"/>
    </ligand>
</feature>
<gene>
    <name evidence="3" type="primary">egtD</name>
    <name evidence="5" type="ORF">CLV72_101814</name>
</gene>
<keyword evidence="3" id="KW-0949">S-adenosyl-L-methionine</keyword>
<evidence type="ECO:0000256" key="2">
    <source>
        <dbReference type="ARBA" id="ARBA00022679"/>
    </source>
</evidence>
<dbReference type="Proteomes" id="UP000237846">
    <property type="component" value="Unassembled WGS sequence"/>
</dbReference>
<dbReference type="NCBIfam" id="TIGR03438">
    <property type="entry name" value="egtD_ergothio"/>
    <property type="match status" value="1"/>
</dbReference>
<dbReference type="PANTHER" id="PTHR43397:SF1">
    <property type="entry name" value="ERGOTHIONEINE BIOSYNTHESIS PROTEIN 1"/>
    <property type="match status" value="1"/>
</dbReference>
<keyword evidence="1 3" id="KW-0489">Methyltransferase</keyword>
<dbReference type="EC" id="2.1.1.44" evidence="3"/>
<dbReference type="GO" id="GO:0052706">
    <property type="term" value="F:L-histidine N(alpha)-methyltransferase activity"/>
    <property type="evidence" value="ECO:0007669"/>
    <property type="project" value="UniProtKB-UniRule"/>
</dbReference>
<dbReference type="EMBL" id="PVZC01000001">
    <property type="protein sequence ID" value="PRY02213.1"/>
    <property type="molecule type" value="Genomic_DNA"/>
</dbReference>
<comment type="catalytic activity">
    <reaction evidence="3">
        <text>L-histidine + 3 S-adenosyl-L-methionine = hercynine + 3 S-adenosyl-L-homocysteine + 3 H(+)</text>
        <dbReference type="Rhea" id="RHEA:38471"/>
        <dbReference type="ChEBI" id="CHEBI:15378"/>
        <dbReference type="ChEBI" id="CHEBI:15781"/>
        <dbReference type="ChEBI" id="CHEBI:57595"/>
        <dbReference type="ChEBI" id="CHEBI:57856"/>
        <dbReference type="ChEBI" id="CHEBI:59789"/>
        <dbReference type="EC" id="2.1.1.44"/>
    </reaction>
</comment>
<sequence length="321" mass="35453">MPDPLIDHHLGPDDLAKALREDVHEGLTRRPRALPPKWFYDERGSELFERITRLPEYYPTRAERALLAANAARIARSTGADTLLELGAGSGEKTRLLLDALRDAGRLHRYLPADVSGDFLAASAARIAAEYPGVRVHAVVADFERHLGLLPREGRRLVAFLGSTIGNLEPERRRGFLAELRAVMAPGEALLLGVDLVKDPARLVAAYDDAAGVTAEFNRNVLRVVNRELDADFDPGAFAHVARWDPRQEWIEMRLRATRPQRVRVAALDLVADFEEGEELRTEISAKFRPEGVRAELAAAGFAAAGWWSDGDFALCLAEVA</sequence>
<dbReference type="GO" id="GO:0008276">
    <property type="term" value="F:protein methyltransferase activity"/>
    <property type="evidence" value="ECO:0007669"/>
    <property type="project" value="InterPro"/>
</dbReference>
<dbReference type="InterPro" id="IPR019257">
    <property type="entry name" value="MeTrfase_dom"/>
</dbReference>
<dbReference type="GO" id="GO:0052699">
    <property type="term" value="P:ergothioneine biosynthetic process"/>
    <property type="evidence" value="ECO:0007669"/>
    <property type="project" value="UniProtKB-UniRule"/>
</dbReference>
<dbReference type="InterPro" id="IPR035094">
    <property type="entry name" value="EgtD"/>
</dbReference>
<dbReference type="InterPro" id="IPR051128">
    <property type="entry name" value="EgtD_Methyltrsf_superfamily"/>
</dbReference>
<feature type="binding site" evidence="3">
    <location>
        <begin position="283"/>
        <end position="285"/>
    </location>
    <ligand>
        <name>L-histidine</name>
        <dbReference type="ChEBI" id="CHEBI:57595"/>
    </ligand>
</feature>
<dbReference type="InterPro" id="IPR032888">
    <property type="entry name" value="EgtD_Actinobacteria"/>
</dbReference>
<dbReference type="RefSeq" id="WP_106239354.1">
    <property type="nucleotide sequence ID" value="NZ_PVZC01000001.1"/>
</dbReference>